<evidence type="ECO:0000256" key="1">
    <source>
        <dbReference type="SAM" id="MobiDB-lite"/>
    </source>
</evidence>
<dbReference type="PROSITE" id="PS50800">
    <property type="entry name" value="SAP"/>
    <property type="match status" value="1"/>
</dbReference>
<feature type="region of interest" description="Disordered" evidence="1">
    <location>
        <begin position="280"/>
        <end position="308"/>
    </location>
</feature>
<reference evidence="3 4" key="1">
    <citation type="submission" date="2019-02" db="EMBL/GenBank/DDBJ databases">
        <title>Genome sequencing of the rare red list fungi Dentipellis fragilis.</title>
        <authorList>
            <person name="Buettner E."/>
            <person name="Kellner H."/>
        </authorList>
    </citation>
    <scope>NUCLEOTIDE SEQUENCE [LARGE SCALE GENOMIC DNA]</scope>
    <source>
        <strain evidence="3 4">DSM 105465</strain>
    </source>
</reference>
<evidence type="ECO:0000259" key="2">
    <source>
        <dbReference type="PROSITE" id="PS50800"/>
    </source>
</evidence>
<comment type="caution">
    <text evidence="3">The sequence shown here is derived from an EMBL/GenBank/DDBJ whole genome shotgun (WGS) entry which is preliminary data.</text>
</comment>
<gene>
    <name evidence="3" type="ORF">EVG20_g8123</name>
</gene>
<feature type="compositionally biased region" description="Low complexity" evidence="1">
    <location>
        <begin position="280"/>
        <end position="298"/>
    </location>
</feature>
<proteinExistence type="predicted"/>
<dbReference type="Proteomes" id="UP000298327">
    <property type="component" value="Unassembled WGS sequence"/>
</dbReference>
<dbReference type="InterPro" id="IPR003034">
    <property type="entry name" value="SAP_dom"/>
</dbReference>
<protein>
    <recommendedName>
        <fullName evidence="2">SAP domain-containing protein</fullName>
    </recommendedName>
</protein>
<dbReference type="EMBL" id="SEOQ01000677">
    <property type="protein sequence ID" value="TFY58509.1"/>
    <property type="molecule type" value="Genomic_DNA"/>
</dbReference>
<accession>A0A4Y9YCD6</accession>
<name>A0A4Y9YCD6_9AGAM</name>
<dbReference type="OrthoDB" id="3251176at2759"/>
<dbReference type="Gene3D" id="1.10.720.30">
    <property type="entry name" value="SAP domain"/>
    <property type="match status" value="1"/>
</dbReference>
<evidence type="ECO:0000313" key="4">
    <source>
        <dbReference type="Proteomes" id="UP000298327"/>
    </source>
</evidence>
<keyword evidence="4" id="KW-1185">Reference proteome</keyword>
<feature type="domain" description="SAP" evidence="2">
    <location>
        <begin position="44"/>
        <end position="78"/>
    </location>
</feature>
<dbReference type="Pfam" id="PF02037">
    <property type="entry name" value="SAP"/>
    <property type="match status" value="1"/>
</dbReference>
<sequence>MQPASQKQPASGAPLLSPEVLRLPRLGEALQAGTESELDHVEISHALTKNRLSQYLRGYGLPHTGKRDDLISRLRAYADDPSQWTGQYQGAKAHVRGSNNGSRAQRNSAKRCRAQFAEDHETVTYPSKRTALSLPDLRTKHDIEAENALAARVVALAALPSPTTALPTVLDTGTNHPVEDESACAWSGEAAALTEIRSLRREVCRLRGELHQQVQGALMLRASIAPWAAPGVALREHPTAAHSAATPAVTLNPPTPAHVYLHGTSCTPPTSSPIATASLAPHAAASTPASTSQHASHSPPDDPTSGARTRTLYLDAARLDGVVFDLTALRPPPTISFNNNLDGLFVEWYASDRIVLGGRGIPICVWDKLYKKAGPTGHDATPKRMSADVPRLQKAWRKFRGIWGQWKFIMDEFERLGSSSTNFWAKYKTDTGGRMLYQHILDSLQNERACATAELDGLVARIRSFFGGDLQHPDAQGKFIYKKSGRTVVVSTNSQIVERWNQLLDEHNDLRLRWEQLQPAGNIEGSGAA</sequence>
<organism evidence="3 4">
    <name type="scientific">Dentipellis fragilis</name>
    <dbReference type="NCBI Taxonomy" id="205917"/>
    <lineage>
        <taxon>Eukaryota</taxon>
        <taxon>Fungi</taxon>
        <taxon>Dikarya</taxon>
        <taxon>Basidiomycota</taxon>
        <taxon>Agaricomycotina</taxon>
        <taxon>Agaricomycetes</taxon>
        <taxon>Russulales</taxon>
        <taxon>Hericiaceae</taxon>
        <taxon>Dentipellis</taxon>
    </lineage>
</organism>
<dbReference type="AlphaFoldDB" id="A0A4Y9YCD6"/>
<dbReference type="InterPro" id="IPR036361">
    <property type="entry name" value="SAP_dom_sf"/>
</dbReference>
<evidence type="ECO:0000313" key="3">
    <source>
        <dbReference type="EMBL" id="TFY58509.1"/>
    </source>
</evidence>